<dbReference type="Pfam" id="PF13416">
    <property type="entry name" value="SBP_bac_8"/>
    <property type="match status" value="1"/>
</dbReference>
<dbReference type="Proteomes" id="UP000198740">
    <property type="component" value="Unassembled WGS sequence"/>
</dbReference>
<dbReference type="PANTHER" id="PTHR30222:SF2">
    <property type="entry name" value="ABC TRANSPORTER SUBSTRATE-BINDING PROTEIN"/>
    <property type="match status" value="1"/>
</dbReference>
<accession>A0A1H1FRY6</accession>
<feature type="chain" id="PRO_5044371394" evidence="2">
    <location>
        <begin position="27"/>
        <end position="349"/>
    </location>
</feature>
<proteinExistence type="predicted"/>
<reference evidence="4 6" key="2">
    <citation type="submission" date="2019-06" db="EMBL/GenBank/DDBJ databases">
        <title>Pseudomonas bimorpha sp. nov. isolated from bovine raw milk and skim milk concentrate.</title>
        <authorList>
            <person name="Hofmann K."/>
            <person name="Huptas C."/>
            <person name="Doll E."/>
            <person name="Scherer S."/>
            <person name="Wenning M."/>
        </authorList>
    </citation>
    <scope>NUCLEOTIDE SEQUENCE [LARGE SCALE GENOMIC DNA]</scope>
    <source>
        <strain evidence="4 6">DSM 17515</strain>
    </source>
</reference>
<dbReference type="PANTHER" id="PTHR30222">
    <property type="entry name" value="SPERMIDINE/PUTRESCINE-BINDING PERIPLASMIC PROTEIN"/>
    <property type="match status" value="1"/>
</dbReference>
<dbReference type="AlphaFoldDB" id="A0A1H1FRY6"/>
<dbReference type="SUPFAM" id="SSF53850">
    <property type="entry name" value="Periplasmic binding protein-like II"/>
    <property type="match status" value="1"/>
</dbReference>
<evidence type="ECO:0000313" key="6">
    <source>
        <dbReference type="Proteomes" id="UP000317267"/>
    </source>
</evidence>
<dbReference type="Proteomes" id="UP000317267">
    <property type="component" value="Unassembled WGS sequence"/>
</dbReference>
<evidence type="ECO:0000313" key="3">
    <source>
        <dbReference type="EMBL" id="SDR03296.1"/>
    </source>
</evidence>
<keyword evidence="5" id="KW-1185">Reference proteome</keyword>
<evidence type="ECO:0000313" key="5">
    <source>
        <dbReference type="Proteomes" id="UP000198740"/>
    </source>
</evidence>
<evidence type="ECO:0000313" key="4">
    <source>
        <dbReference type="EMBL" id="TWR61879.1"/>
    </source>
</evidence>
<name>A0A1H1FRY6_9PSED</name>
<dbReference type="Gene3D" id="3.40.190.10">
    <property type="entry name" value="Periplasmic binding protein-like II"/>
    <property type="match status" value="2"/>
</dbReference>
<sequence>MFNPCSIRSFTFILCGLALLHGTAQARDLTVASWGGAYQDVQRKIFFTPYSQASGNKVIDDSWDGGIGLLRTRAEGADSGWDVVQVEAEDLQLGCSEGLFVSMDFQRIGGKDNYIPSAVSECGVGSAVYNFVLGYDTSKVSRAPKDWTDFFDTQTFPGKRALRQGPKGNLEIALMADGVAPADVYKTLNTPGGVERAFKKLNTIKSQLLFWKAGGQPMQLLASGEVSMTTSYNGRVTNAIHQDHKPFGLVWNQSLQTMDSWVILANSPNVDKAYGLLNVMGKAENQKLWPSLQPTGITSVKGIAETDPAALADSPSAPQNSANVLVLNDKFWVDRIDELNAKWTAWSAQ</sequence>
<organism evidence="4 6">
    <name type="scientific">Pseudomonas grimontii</name>
    <dbReference type="NCBI Taxonomy" id="129847"/>
    <lineage>
        <taxon>Bacteria</taxon>
        <taxon>Pseudomonadati</taxon>
        <taxon>Pseudomonadota</taxon>
        <taxon>Gammaproteobacteria</taxon>
        <taxon>Pseudomonadales</taxon>
        <taxon>Pseudomonadaceae</taxon>
        <taxon>Pseudomonas</taxon>
    </lineage>
</organism>
<comment type="caution">
    <text evidence="4">The sequence shown here is derived from an EMBL/GenBank/DDBJ whole genome shotgun (WGS) entry which is preliminary data.</text>
</comment>
<dbReference type="CDD" id="cd13589">
    <property type="entry name" value="PBP2_polyamine_RpCGA009"/>
    <property type="match status" value="1"/>
</dbReference>
<feature type="signal peptide" evidence="2">
    <location>
        <begin position="1"/>
        <end position="26"/>
    </location>
</feature>
<dbReference type="RefSeq" id="WP_090402276.1">
    <property type="nucleotide sequence ID" value="NZ_FNKM01000002.1"/>
</dbReference>
<evidence type="ECO:0000256" key="2">
    <source>
        <dbReference type="SAM" id="SignalP"/>
    </source>
</evidence>
<dbReference type="InterPro" id="IPR006059">
    <property type="entry name" value="SBP"/>
</dbReference>
<evidence type="ECO:0000256" key="1">
    <source>
        <dbReference type="ARBA" id="ARBA00022729"/>
    </source>
</evidence>
<dbReference type="EMBL" id="VFES01000018">
    <property type="protein sequence ID" value="TWR61879.1"/>
    <property type="molecule type" value="Genomic_DNA"/>
</dbReference>
<gene>
    <name evidence="4" type="ORF">FIV39_24915</name>
    <name evidence="3" type="ORF">SAMN04490186_3007</name>
</gene>
<dbReference type="EMBL" id="FNKM01000002">
    <property type="protein sequence ID" value="SDR03296.1"/>
    <property type="molecule type" value="Genomic_DNA"/>
</dbReference>
<keyword evidence="1 2" id="KW-0732">Signal</keyword>
<dbReference type="OrthoDB" id="9815444at2"/>
<protein>
    <submittedName>
        <fullName evidence="4">ABC transporter substrate-binding protein</fullName>
    </submittedName>
    <submittedName>
        <fullName evidence="3">Spermidine/putrescine transport system substrate-binding protein</fullName>
    </submittedName>
</protein>
<reference evidence="3 5" key="1">
    <citation type="submission" date="2016-10" db="EMBL/GenBank/DDBJ databases">
        <authorList>
            <person name="Varghese N."/>
            <person name="Submissions S."/>
        </authorList>
    </citation>
    <scope>NUCLEOTIDE SEQUENCE [LARGE SCALE GENOMIC DNA]</scope>
    <source>
        <strain evidence="3 5">BS2976</strain>
    </source>
</reference>